<feature type="transmembrane region" description="Helical" evidence="1">
    <location>
        <begin position="37"/>
        <end position="60"/>
    </location>
</feature>
<reference evidence="2 3" key="1">
    <citation type="submission" date="2008-04" db="EMBL/GenBank/DDBJ databases">
        <title>Draft genome sequence of Bacteroides intestinalis (DSM 17393).</title>
        <authorList>
            <person name="Sudarsanam P."/>
            <person name="Ley R."/>
            <person name="Guruge J."/>
            <person name="Turnbaugh P.J."/>
            <person name="Mahowald M."/>
            <person name="Liep D."/>
            <person name="Gordon J."/>
        </authorList>
    </citation>
    <scope>NUCLEOTIDE SEQUENCE [LARGE SCALE GENOMIC DNA]</scope>
    <source>
        <strain evidence="2 3">DSM 17393</strain>
    </source>
</reference>
<feature type="transmembrane region" description="Helical" evidence="1">
    <location>
        <begin position="72"/>
        <end position="94"/>
    </location>
</feature>
<gene>
    <name evidence="2" type="ORF">BACINT_04672</name>
</gene>
<dbReference type="Proteomes" id="UP000004596">
    <property type="component" value="Unassembled WGS sequence"/>
</dbReference>
<comment type="caution">
    <text evidence="2">The sequence shown here is derived from an EMBL/GenBank/DDBJ whole genome shotgun (WGS) entry which is preliminary data.</text>
</comment>
<evidence type="ECO:0000313" key="3">
    <source>
        <dbReference type="Proteomes" id="UP000004596"/>
    </source>
</evidence>
<proteinExistence type="predicted"/>
<name>B3CHB0_9BACE</name>
<dbReference type="eggNOG" id="ENOG50315U4">
    <property type="taxonomic scope" value="Bacteria"/>
</dbReference>
<protein>
    <submittedName>
        <fullName evidence="2">Uncharacterized protein</fullName>
    </submittedName>
</protein>
<keyword evidence="1" id="KW-0812">Transmembrane</keyword>
<evidence type="ECO:0000256" key="1">
    <source>
        <dbReference type="SAM" id="Phobius"/>
    </source>
</evidence>
<accession>B3CHB0</accession>
<dbReference type="AlphaFoldDB" id="B3CHB0"/>
<evidence type="ECO:0000313" key="2">
    <source>
        <dbReference type="EMBL" id="EDV05524.1"/>
    </source>
</evidence>
<dbReference type="STRING" id="471870.BACINT_04672"/>
<keyword evidence="1" id="KW-0472">Membrane</keyword>
<organism evidence="2 3">
    <name type="scientific">Bacteroides intestinalis DSM 17393</name>
    <dbReference type="NCBI Taxonomy" id="471870"/>
    <lineage>
        <taxon>Bacteria</taxon>
        <taxon>Pseudomonadati</taxon>
        <taxon>Bacteroidota</taxon>
        <taxon>Bacteroidia</taxon>
        <taxon>Bacteroidales</taxon>
        <taxon>Bacteroidaceae</taxon>
        <taxon>Bacteroides</taxon>
    </lineage>
</organism>
<sequence>MHKKNVVIMKTAREIHNGNKNRLNLPLHKLFGWSVRLILSGFCWSLYGGSLLAWFIGLWLVKELITDVIRFAWGYLVSILSFAVVVGIIIWLLIL</sequence>
<dbReference type="EMBL" id="ABJL02000008">
    <property type="protein sequence ID" value="EDV05524.1"/>
    <property type="molecule type" value="Genomic_DNA"/>
</dbReference>
<reference evidence="2 3" key="2">
    <citation type="submission" date="2008-04" db="EMBL/GenBank/DDBJ databases">
        <authorList>
            <person name="Fulton L."/>
            <person name="Clifton S."/>
            <person name="Fulton B."/>
            <person name="Xu J."/>
            <person name="Minx P."/>
            <person name="Pepin K.H."/>
            <person name="Johnson M."/>
            <person name="Thiruvilangam P."/>
            <person name="Bhonagiri V."/>
            <person name="Nash W.E."/>
            <person name="Mardis E.R."/>
            <person name="Wilson R.K."/>
        </authorList>
    </citation>
    <scope>NUCLEOTIDE SEQUENCE [LARGE SCALE GENOMIC DNA]</scope>
    <source>
        <strain evidence="2 3">DSM 17393</strain>
    </source>
</reference>
<keyword evidence="1" id="KW-1133">Transmembrane helix</keyword>